<evidence type="ECO:0000259" key="2">
    <source>
        <dbReference type="Pfam" id="PF16270"/>
    </source>
</evidence>
<proteinExistence type="predicted"/>
<evidence type="ECO:0000313" key="3">
    <source>
        <dbReference type="EMBL" id="MBM6673000.1"/>
    </source>
</evidence>
<dbReference type="InterPro" id="IPR032575">
    <property type="entry name" value="DUF4923"/>
</dbReference>
<feature type="signal peptide" evidence="1">
    <location>
        <begin position="1"/>
        <end position="23"/>
    </location>
</feature>
<reference evidence="3" key="1">
    <citation type="submission" date="2020-08" db="EMBL/GenBank/DDBJ databases">
        <authorList>
            <person name="Cejkova D."/>
            <person name="Kubasova T."/>
            <person name="Jahodarova E."/>
            <person name="Rychlik I."/>
        </authorList>
    </citation>
    <scope>NUCLEOTIDE SEQUENCE</scope>
    <source>
        <strain evidence="3">An824</strain>
    </source>
</reference>
<dbReference type="EMBL" id="JACJJG010000010">
    <property type="protein sequence ID" value="MBM6673000.1"/>
    <property type="molecule type" value="Genomic_DNA"/>
</dbReference>
<dbReference type="Pfam" id="PF16270">
    <property type="entry name" value="DUF4923"/>
    <property type="match status" value="1"/>
</dbReference>
<dbReference type="Proteomes" id="UP000706891">
    <property type="component" value="Unassembled WGS sequence"/>
</dbReference>
<reference evidence="3" key="2">
    <citation type="journal article" date="2021" name="Sci. Rep.">
        <title>The distribution of antibiotic resistance genes in chicken gut microbiota commensals.</title>
        <authorList>
            <person name="Juricova H."/>
            <person name="Matiasovicova J."/>
            <person name="Kubasova T."/>
            <person name="Cejkova D."/>
            <person name="Rychlik I."/>
        </authorList>
    </citation>
    <scope>NUCLEOTIDE SEQUENCE</scope>
    <source>
        <strain evidence="3">An824</strain>
    </source>
</reference>
<evidence type="ECO:0000256" key="1">
    <source>
        <dbReference type="SAM" id="SignalP"/>
    </source>
</evidence>
<comment type="caution">
    <text evidence="3">The sequence shown here is derived from an EMBL/GenBank/DDBJ whole genome shotgun (WGS) entry which is preliminary data.</text>
</comment>
<feature type="domain" description="DUF4923" evidence="2">
    <location>
        <begin position="56"/>
        <end position="221"/>
    </location>
</feature>
<evidence type="ECO:0000313" key="4">
    <source>
        <dbReference type="Proteomes" id="UP000706891"/>
    </source>
</evidence>
<protein>
    <submittedName>
        <fullName evidence="3">DUF4923 family protein</fullName>
    </submittedName>
</protein>
<dbReference type="AlphaFoldDB" id="A0A939B6X2"/>
<accession>A0A939B6X2</accession>
<sequence length="223" mass="24027">MKKFLVKSVCLCTALIFSSQANAQLNLGNILKNVVSGTKDKTETNNSQDENKNGSIISTITNIFSGNKVATKDKIIGTWVYEEPAIVLSSDNNLKNIGGKLAASTIENKLKDKLEGYGLTKGCVKMTFDESGNFTQTVMGKELKGTYTIEDKNITLKYGGKVSQIIGTTQLDGNNLLIVMDASKLLKYVNVLGDISQNATLKTATSLLGSMDGLECGLKLIKQ</sequence>
<keyword evidence="4" id="KW-1185">Reference proteome</keyword>
<name>A0A939B6X2_9BACT</name>
<organism evidence="3 4">
    <name type="scientific">Marseilla massiliensis</name>
    <dbReference type="NCBI Taxonomy" id="1841864"/>
    <lineage>
        <taxon>Bacteria</taxon>
        <taxon>Pseudomonadati</taxon>
        <taxon>Bacteroidota</taxon>
        <taxon>Bacteroidia</taxon>
        <taxon>Bacteroidales</taxon>
        <taxon>Prevotellaceae</taxon>
        <taxon>Marseilla</taxon>
    </lineage>
</organism>
<keyword evidence="1" id="KW-0732">Signal</keyword>
<gene>
    <name evidence="3" type="ORF">H6A34_03805</name>
</gene>
<feature type="chain" id="PRO_5036815263" evidence="1">
    <location>
        <begin position="24"/>
        <end position="223"/>
    </location>
</feature>
<dbReference type="RefSeq" id="WP_021947760.1">
    <property type="nucleotide sequence ID" value="NZ_JACJJG010000010.1"/>
</dbReference>